<feature type="non-terminal residue" evidence="1">
    <location>
        <position position="72"/>
    </location>
</feature>
<evidence type="ECO:0000313" key="1">
    <source>
        <dbReference type="EMBL" id="KAF2186635.1"/>
    </source>
</evidence>
<proteinExistence type="predicted"/>
<dbReference type="GO" id="GO:0003824">
    <property type="term" value="F:catalytic activity"/>
    <property type="evidence" value="ECO:0007669"/>
    <property type="project" value="InterPro"/>
</dbReference>
<name>A0A6A6E6K5_9PEZI</name>
<sequence length="72" mass="8012">SGNFVIKNAQWRDDVSKRFHDALCFEMEAAGIMQDTQALVIRGISDYADPHKSSHWQDCATGAAVAFARELL</sequence>
<dbReference type="EMBL" id="ML994629">
    <property type="protein sequence ID" value="KAF2186635.1"/>
    <property type="molecule type" value="Genomic_DNA"/>
</dbReference>
<dbReference type="InterPro" id="IPR035994">
    <property type="entry name" value="Nucleoside_phosphorylase_sf"/>
</dbReference>
<feature type="non-terminal residue" evidence="1">
    <location>
        <position position="1"/>
    </location>
</feature>
<dbReference type="InterPro" id="IPR053137">
    <property type="entry name" value="NLR-like"/>
</dbReference>
<reference evidence="1" key="1">
    <citation type="journal article" date="2020" name="Stud. Mycol.">
        <title>101 Dothideomycetes genomes: a test case for predicting lifestyles and emergence of pathogens.</title>
        <authorList>
            <person name="Haridas S."/>
            <person name="Albert R."/>
            <person name="Binder M."/>
            <person name="Bloem J."/>
            <person name="Labutti K."/>
            <person name="Salamov A."/>
            <person name="Andreopoulos B."/>
            <person name="Baker S."/>
            <person name="Barry K."/>
            <person name="Bills G."/>
            <person name="Bluhm B."/>
            <person name="Cannon C."/>
            <person name="Castanera R."/>
            <person name="Culley D."/>
            <person name="Daum C."/>
            <person name="Ezra D."/>
            <person name="Gonzalez J."/>
            <person name="Henrissat B."/>
            <person name="Kuo A."/>
            <person name="Liang C."/>
            <person name="Lipzen A."/>
            <person name="Lutzoni F."/>
            <person name="Magnuson J."/>
            <person name="Mondo S."/>
            <person name="Nolan M."/>
            <person name="Ohm R."/>
            <person name="Pangilinan J."/>
            <person name="Park H.-J."/>
            <person name="Ramirez L."/>
            <person name="Alfaro M."/>
            <person name="Sun H."/>
            <person name="Tritt A."/>
            <person name="Yoshinaga Y."/>
            <person name="Zwiers L.-H."/>
            <person name="Turgeon B."/>
            <person name="Goodwin S."/>
            <person name="Spatafora J."/>
            <person name="Crous P."/>
            <person name="Grigoriev I."/>
        </authorList>
    </citation>
    <scope>NUCLEOTIDE SEQUENCE</scope>
    <source>
        <strain evidence="1">CBS 207.26</strain>
    </source>
</reference>
<evidence type="ECO:0000313" key="2">
    <source>
        <dbReference type="Proteomes" id="UP000800200"/>
    </source>
</evidence>
<dbReference type="SUPFAM" id="SSF53167">
    <property type="entry name" value="Purine and uridine phosphorylases"/>
    <property type="match status" value="1"/>
</dbReference>
<accession>A0A6A6E6K5</accession>
<dbReference type="PANTHER" id="PTHR46082:SF11">
    <property type="entry name" value="AAA+ ATPASE DOMAIN-CONTAINING PROTEIN-RELATED"/>
    <property type="match status" value="1"/>
</dbReference>
<dbReference type="OrthoDB" id="20872at2759"/>
<dbReference type="AlphaFoldDB" id="A0A6A6E6K5"/>
<organism evidence="1 2">
    <name type="scientific">Zopfia rhizophila CBS 207.26</name>
    <dbReference type="NCBI Taxonomy" id="1314779"/>
    <lineage>
        <taxon>Eukaryota</taxon>
        <taxon>Fungi</taxon>
        <taxon>Dikarya</taxon>
        <taxon>Ascomycota</taxon>
        <taxon>Pezizomycotina</taxon>
        <taxon>Dothideomycetes</taxon>
        <taxon>Dothideomycetes incertae sedis</taxon>
        <taxon>Zopfiaceae</taxon>
        <taxon>Zopfia</taxon>
    </lineage>
</organism>
<dbReference type="GO" id="GO:0009116">
    <property type="term" value="P:nucleoside metabolic process"/>
    <property type="evidence" value="ECO:0007669"/>
    <property type="project" value="InterPro"/>
</dbReference>
<dbReference type="Gene3D" id="3.40.50.1580">
    <property type="entry name" value="Nucleoside phosphorylase domain"/>
    <property type="match status" value="1"/>
</dbReference>
<dbReference type="PANTHER" id="PTHR46082">
    <property type="entry name" value="ATP/GTP-BINDING PROTEIN-RELATED"/>
    <property type="match status" value="1"/>
</dbReference>
<protein>
    <recommendedName>
        <fullName evidence="3">Purine and uridine phosphorylase</fullName>
    </recommendedName>
</protein>
<dbReference type="Proteomes" id="UP000800200">
    <property type="component" value="Unassembled WGS sequence"/>
</dbReference>
<evidence type="ECO:0008006" key="3">
    <source>
        <dbReference type="Google" id="ProtNLM"/>
    </source>
</evidence>
<keyword evidence="2" id="KW-1185">Reference proteome</keyword>
<gene>
    <name evidence="1" type="ORF">K469DRAFT_495556</name>
</gene>